<dbReference type="Proteomes" id="UP000438182">
    <property type="component" value="Unassembled WGS sequence"/>
</dbReference>
<organism evidence="1 2">
    <name type="scientific">Agromyces seonyuensis</name>
    <dbReference type="NCBI Taxonomy" id="2662446"/>
    <lineage>
        <taxon>Bacteria</taxon>
        <taxon>Bacillati</taxon>
        <taxon>Actinomycetota</taxon>
        <taxon>Actinomycetes</taxon>
        <taxon>Micrococcales</taxon>
        <taxon>Microbacteriaceae</taxon>
        <taxon>Agromyces</taxon>
    </lineage>
</organism>
<reference evidence="1 2" key="1">
    <citation type="submission" date="2019-12" db="EMBL/GenBank/DDBJ databases">
        <authorList>
            <person name="Kim Y.S."/>
        </authorList>
    </citation>
    <scope>NUCLEOTIDE SEQUENCE [LARGE SCALE GENOMIC DNA]</scope>
    <source>
        <strain evidence="1 2">MMS17-SY077</strain>
    </source>
</reference>
<accession>A0A6I4NYY9</accession>
<proteinExistence type="predicted"/>
<keyword evidence="2" id="KW-1185">Reference proteome</keyword>
<dbReference type="EMBL" id="WSTA01000026">
    <property type="protein sequence ID" value="MWB98422.1"/>
    <property type="molecule type" value="Genomic_DNA"/>
</dbReference>
<gene>
    <name evidence="1" type="ORF">GB864_07660</name>
</gene>
<evidence type="ECO:0000313" key="2">
    <source>
        <dbReference type="Proteomes" id="UP000438182"/>
    </source>
</evidence>
<evidence type="ECO:0008006" key="3">
    <source>
        <dbReference type="Google" id="ProtNLM"/>
    </source>
</evidence>
<dbReference type="AlphaFoldDB" id="A0A6I4NYY9"/>
<sequence>MGLGSGEPGYRQCSRAGCTAPAVHAVVWSNPKIHTDGRTKTWLACGEHLEFLTGFLSSRGFPVSAQALEAEAEEV</sequence>
<evidence type="ECO:0000313" key="1">
    <source>
        <dbReference type="EMBL" id="MWB98422.1"/>
    </source>
</evidence>
<comment type="caution">
    <text evidence="1">The sequence shown here is derived from an EMBL/GenBank/DDBJ whole genome shotgun (WGS) entry which is preliminary data.</text>
</comment>
<name>A0A6I4NYY9_9MICO</name>
<protein>
    <recommendedName>
        <fullName evidence="3">Acetone carboxylase</fullName>
    </recommendedName>
</protein>